<keyword evidence="2" id="KW-1185">Reference proteome</keyword>
<dbReference type="EMBL" id="JAMTCP010000019">
    <property type="protein sequence ID" value="MCP2259751.1"/>
    <property type="molecule type" value="Genomic_DNA"/>
</dbReference>
<protein>
    <submittedName>
        <fullName evidence="1">Uncharacterized protein</fullName>
    </submittedName>
</protein>
<organism evidence="1 2">
    <name type="scientific">Streptoalloteichus tenebrarius (strain ATCC 17920 / DSM 40477 / JCM 4838 / CBS 697.72 / NBRC 16177 / NCIMB 11028 / NRRL B-12390 / A12253. 1 / ISP 5477)</name>
    <name type="common">Streptomyces tenebrarius</name>
    <dbReference type="NCBI Taxonomy" id="1933"/>
    <lineage>
        <taxon>Bacteria</taxon>
        <taxon>Bacillati</taxon>
        <taxon>Actinomycetota</taxon>
        <taxon>Actinomycetes</taxon>
        <taxon>Pseudonocardiales</taxon>
        <taxon>Pseudonocardiaceae</taxon>
        <taxon>Streptoalloteichus</taxon>
    </lineage>
</organism>
<name>A0ABT1HW49_STRSD</name>
<dbReference type="Proteomes" id="UP001205311">
    <property type="component" value="Unassembled WGS sequence"/>
</dbReference>
<evidence type="ECO:0000313" key="2">
    <source>
        <dbReference type="Proteomes" id="UP001205311"/>
    </source>
</evidence>
<sequence>MTQGTLFGLDHADDRKPENDQWRPLRLVVTVKAAPNPHATYGETVCVAGLRLDLEHPGWVRLYPVVWHLLRPDQRFAKYDVVALRAKPSRRDPRIESWLPDLPSITVEGSIQGWRNRLSHVIPFVGDSMCEVLEKFRTNPPARSLAAVRSSSILDVNVEHHPGWSEDEQSKIAHYLRHPDLDDTPRVAPKAPRMRGWYRYRCQERTCGTHRQQILDEDWVIAQRKWGDIDDAELAARLRQRFRNEMCGDDRDVIFFVGNQAKRQQAYSVLGVFCPPRHPWRPTGRRRW</sequence>
<comment type="caution">
    <text evidence="1">The sequence shown here is derived from an EMBL/GenBank/DDBJ whole genome shotgun (WGS) entry which is preliminary data.</text>
</comment>
<evidence type="ECO:0000313" key="1">
    <source>
        <dbReference type="EMBL" id="MCP2259751.1"/>
    </source>
</evidence>
<gene>
    <name evidence="1" type="ORF">LX15_003457</name>
</gene>
<dbReference type="RefSeq" id="WP_253670632.1">
    <property type="nucleotide sequence ID" value="NZ_JAMTCP010000019.1"/>
</dbReference>
<accession>A0ABT1HW49</accession>
<reference evidence="1 2" key="1">
    <citation type="submission" date="2022-06" db="EMBL/GenBank/DDBJ databases">
        <title>Genomic Encyclopedia of Archaeal and Bacterial Type Strains, Phase II (KMG-II): from individual species to whole genera.</title>
        <authorList>
            <person name="Goeker M."/>
        </authorList>
    </citation>
    <scope>NUCLEOTIDE SEQUENCE [LARGE SCALE GENOMIC DNA]</scope>
    <source>
        <strain evidence="1 2">DSM 40477</strain>
    </source>
</reference>
<proteinExistence type="predicted"/>